<feature type="compositionally biased region" description="Low complexity" evidence="1">
    <location>
        <begin position="24"/>
        <end position="39"/>
    </location>
</feature>
<feature type="compositionally biased region" description="Basic and acidic residues" evidence="1">
    <location>
        <begin position="1"/>
        <end position="12"/>
    </location>
</feature>
<keyword evidence="2" id="KW-0812">Transmembrane</keyword>
<gene>
    <name evidence="3" type="ORF">OH76DRAFT_1377751</name>
</gene>
<name>A0A371DIG8_9APHY</name>
<dbReference type="EMBL" id="KZ857391">
    <property type="protein sequence ID" value="RDX52334.1"/>
    <property type="molecule type" value="Genomic_DNA"/>
</dbReference>
<protein>
    <submittedName>
        <fullName evidence="3">Uncharacterized protein</fullName>
    </submittedName>
</protein>
<proteinExistence type="predicted"/>
<feature type="region of interest" description="Disordered" evidence="1">
    <location>
        <begin position="1"/>
        <end position="42"/>
    </location>
</feature>
<sequence>MDAASHRVDKGKARAPNEQPTEQTPLLASGSGSLTSSRETSVEHSTATRRRLYSRLLSVFLLSLSLFVLLLVLVAIVAFSWRSKASTTRPEEIIQRSLVVRGPDRIDVLNATSEDGVWLLVHGRMGLDAGSVVGVKAEEDDSVLQDWWKSLGRWGIRRLDRVTVTLSPIQISPRAHPDILLATISTPPLEVPLTANPPRGDLSWLTPVKIHVRIQPTKDVDAILHFVRESWKNGFVSVQGYVAQAVVRGGGPEESGWRKHFVVSHAEVRPVINMKIPSLPGLPPPGAGHPLPEFSDLVTLKSFQITSSSDTIILEGNASAVNPVPLDLEFEAPSLPFVISLPSPDQTAPGVPVASVRSHPFRLTHPNISLTVSGSVLPLPANSSSALSAFVSEYISGRDADIQISTPLFPALTINTTFPAPHPKPQILRNVSITNMKIKPVGTGMVASGVVHALVVLPQGINVGVNASRVFPDVLVYDGPVESPADEAAPLLDPPPTQPLPDPLPPRAFAHIVPDDWLPADCHPVDGPPGSGSTVQVTAEISDVPLQVLPGREREFSDFVSKVIFGTQGALAGVQGVAAVAVRVEGLPFANGRDGEMELSGLPFQGSVRIGKKGT</sequence>
<dbReference type="OrthoDB" id="10039566at2759"/>
<dbReference type="AlphaFoldDB" id="A0A371DIG8"/>
<feature type="transmembrane region" description="Helical" evidence="2">
    <location>
        <begin position="59"/>
        <end position="81"/>
    </location>
</feature>
<keyword evidence="2" id="KW-0472">Membrane</keyword>
<dbReference type="STRING" id="139420.A0A371DIG8"/>
<keyword evidence="2" id="KW-1133">Transmembrane helix</keyword>
<reference evidence="3 4" key="1">
    <citation type="journal article" date="2018" name="Biotechnol. Biofuels">
        <title>Integrative visual omics of the white-rot fungus Polyporus brumalis exposes the biotechnological potential of its oxidative enzymes for delignifying raw plant biomass.</title>
        <authorList>
            <person name="Miyauchi S."/>
            <person name="Rancon A."/>
            <person name="Drula E."/>
            <person name="Hage H."/>
            <person name="Chaduli D."/>
            <person name="Favel A."/>
            <person name="Grisel S."/>
            <person name="Henrissat B."/>
            <person name="Herpoel-Gimbert I."/>
            <person name="Ruiz-Duenas F.J."/>
            <person name="Chevret D."/>
            <person name="Hainaut M."/>
            <person name="Lin J."/>
            <person name="Wang M."/>
            <person name="Pangilinan J."/>
            <person name="Lipzen A."/>
            <person name="Lesage-Meessen L."/>
            <person name="Navarro D."/>
            <person name="Riley R."/>
            <person name="Grigoriev I.V."/>
            <person name="Zhou S."/>
            <person name="Raouche S."/>
            <person name="Rosso M.N."/>
        </authorList>
    </citation>
    <scope>NUCLEOTIDE SEQUENCE [LARGE SCALE GENOMIC DNA]</scope>
    <source>
        <strain evidence="3 4">BRFM 1820</strain>
    </source>
</reference>
<dbReference type="Proteomes" id="UP000256964">
    <property type="component" value="Unassembled WGS sequence"/>
</dbReference>
<evidence type="ECO:0000313" key="3">
    <source>
        <dbReference type="EMBL" id="RDX52334.1"/>
    </source>
</evidence>
<keyword evidence="4" id="KW-1185">Reference proteome</keyword>
<evidence type="ECO:0000313" key="4">
    <source>
        <dbReference type="Proteomes" id="UP000256964"/>
    </source>
</evidence>
<organism evidence="3 4">
    <name type="scientific">Lentinus brumalis</name>
    <dbReference type="NCBI Taxonomy" id="2498619"/>
    <lineage>
        <taxon>Eukaryota</taxon>
        <taxon>Fungi</taxon>
        <taxon>Dikarya</taxon>
        <taxon>Basidiomycota</taxon>
        <taxon>Agaricomycotina</taxon>
        <taxon>Agaricomycetes</taxon>
        <taxon>Polyporales</taxon>
        <taxon>Polyporaceae</taxon>
        <taxon>Lentinus</taxon>
    </lineage>
</organism>
<evidence type="ECO:0000256" key="1">
    <source>
        <dbReference type="SAM" id="MobiDB-lite"/>
    </source>
</evidence>
<evidence type="ECO:0000256" key="2">
    <source>
        <dbReference type="SAM" id="Phobius"/>
    </source>
</evidence>
<accession>A0A371DIG8</accession>